<dbReference type="FunFam" id="1.10.3860.10:FF:000001">
    <property type="entry name" value="C4-dicarboxylate transport protein"/>
    <property type="match status" value="1"/>
</dbReference>
<comment type="caution">
    <text evidence="9">The sequence shown here is derived from an EMBL/GenBank/DDBJ whole genome shotgun (WGS) entry which is preliminary data.</text>
</comment>
<evidence type="ECO:0000256" key="8">
    <source>
        <dbReference type="SAM" id="Phobius"/>
    </source>
</evidence>
<dbReference type="GO" id="GO:0015141">
    <property type="term" value="F:succinate transmembrane transporter activity"/>
    <property type="evidence" value="ECO:0007669"/>
    <property type="project" value="TreeGrafter"/>
</dbReference>
<dbReference type="GO" id="GO:0015366">
    <property type="term" value="F:malate:proton symporter activity"/>
    <property type="evidence" value="ECO:0007669"/>
    <property type="project" value="TreeGrafter"/>
</dbReference>
<keyword evidence="4 8" id="KW-0812">Transmembrane</keyword>
<dbReference type="GO" id="GO:0005886">
    <property type="term" value="C:plasma membrane"/>
    <property type="evidence" value="ECO:0007669"/>
    <property type="project" value="UniProtKB-SubCell"/>
</dbReference>
<dbReference type="PANTHER" id="PTHR42865:SF1">
    <property type="entry name" value="AEROBIC C4-DICARBOXYLATE TRANSPORT PROTEIN"/>
    <property type="match status" value="1"/>
</dbReference>
<dbReference type="NCBIfam" id="NF002461">
    <property type="entry name" value="PRK01663.1"/>
    <property type="match status" value="1"/>
</dbReference>
<dbReference type="PANTHER" id="PTHR42865">
    <property type="entry name" value="PROTON/GLUTAMATE-ASPARTATE SYMPORTER"/>
    <property type="match status" value="1"/>
</dbReference>
<evidence type="ECO:0000256" key="4">
    <source>
        <dbReference type="ARBA" id="ARBA00022692"/>
    </source>
</evidence>
<dbReference type="Gene3D" id="1.10.3860.10">
    <property type="entry name" value="Sodium:dicarboxylate symporter"/>
    <property type="match status" value="1"/>
</dbReference>
<dbReference type="InterPro" id="IPR001991">
    <property type="entry name" value="Na-dicarboxylate_symporter"/>
</dbReference>
<evidence type="ECO:0000313" key="9">
    <source>
        <dbReference type="EMBL" id="KTD48740.1"/>
    </source>
</evidence>
<comment type="subcellular location">
    <subcellularLocation>
        <location evidence="1">Cell membrane</location>
        <topology evidence="1">Multi-pass membrane protein</topology>
    </subcellularLocation>
</comment>
<dbReference type="PRINTS" id="PR00173">
    <property type="entry name" value="EDTRNSPORT"/>
</dbReference>
<dbReference type="InterPro" id="IPR036458">
    <property type="entry name" value="Na:dicarbo_symporter_sf"/>
</dbReference>
<dbReference type="Proteomes" id="UP000054608">
    <property type="component" value="Unassembled WGS sequence"/>
</dbReference>
<reference evidence="9 10" key="1">
    <citation type="submission" date="2015-11" db="EMBL/GenBank/DDBJ databases">
        <title>Genomic analysis of 38 Legionella species identifies large and diverse effector repertoires.</title>
        <authorList>
            <person name="Burstein D."/>
            <person name="Amaro F."/>
            <person name="Zusman T."/>
            <person name="Lifshitz Z."/>
            <person name="Cohen O."/>
            <person name="Gilbert J.A."/>
            <person name="Pupko T."/>
            <person name="Shuman H.A."/>
            <person name="Segal G."/>
        </authorList>
    </citation>
    <scope>NUCLEOTIDE SEQUENCE [LARGE SCALE GENOMIC DNA]</scope>
    <source>
        <strain evidence="9 10">WA-270A-C2</strain>
    </source>
</reference>
<feature type="transmembrane region" description="Helical" evidence="8">
    <location>
        <begin position="42"/>
        <end position="62"/>
    </location>
</feature>
<dbReference type="Pfam" id="PF00375">
    <property type="entry name" value="SDF"/>
    <property type="match status" value="1"/>
</dbReference>
<dbReference type="GO" id="GO:0015138">
    <property type="term" value="F:fumarate transmembrane transporter activity"/>
    <property type="evidence" value="ECO:0007669"/>
    <property type="project" value="TreeGrafter"/>
</dbReference>
<evidence type="ECO:0000256" key="1">
    <source>
        <dbReference type="ARBA" id="ARBA00004651"/>
    </source>
</evidence>
<evidence type="ECO:0000256" key="7">
    <source>
        <dbReference type="ARBA" id="ARBA00023136"/>
    </source>
</evidence>
<evidence type="ECO:0000313" key="10">
    <source>
        <dbReference type="Proteomes" id="UP000054608"/>
    </source>
</evidence>
<keyword evidence="6 8" id="KW-1133">Transmembrane helix</keyword>
<feature type="transmembrane region" description="Helical" evidence="8">
    <location>
        <begin position="149"/>
        <end position="166"/>
    </location>
</feature>
<gene>
    <name evidence="9" type="primary">dctA</name>
    <name evidence="9" type="ORF">Lrub_1091</name>
</gene>
<proteinExistence type="predicted"/>
<feature type="transmembrane region" description="Helical" evidence="8">
    <location>
        <begin position="187"/>
        <end position="207"/>
    </location>
</feature>
<evidence type="ECO:0000256" key="6">
    <source>
        <dbReference type="ARBA" id="ARBA00022989"/>
    </source>
</evidence>
<dbReference type="RefSeq" id="WP_058531178.1">
    <property type="nucleotide sequence ID" value="NZ_CAAAIN010000001.1"/>
</dbReference>
<evidence type="ECO:0000256" key="5">
    <source>
        <dbReference type="ARBA" id="ARBA00022847"/>
    </source>
</evidence>
<organism evidence="9 10">
    <name type="scientific">Legionella rubrilucens</name>
    <dbReference type="NCBI Taxonomy" id="458"/>
    <lineage>
        <taxon>Bacteria</taxon>
        <taxon>Pseudomonadati</taxon>
        <taxon>Pseudomonadota</taxon>
        <taxon>Gammaproteobacteria</taxon>
        <taxon>Legionellales</taxon>
        <taxon>Legionellaceae</taxon>
        <taxon>Legionella</taxon>
    </lineage>
</organism>
<keyword evidence="10" id="KW-1185">Reference proteome</keyword>
<evidence type="ECO:0000256" key="2">
    <source>
        <dbReference type="ARBA" id="ARBA00022448"/>
    </source>
</evidence>
<keyword evidence="3" id="KW-1003">Cell membrane</keyword>
<feature type="transmembrane region" description="Helical" evidence="8">
    <location>
        <begin position="293"/>
        <end position="317"/>
    </location>
</feature>
<keyword evidence="7 8" id="KW-0472">Membrane</keyword>
<protein>
    <submittedName>
        <fullName evidence="9">C4-dicarboxylic acid, orotate and citrate transporter</fullName>
    </submittedName>
</protein>
<dbReference type="SUPFAM" id="SSF118215">
    <property type="entry name" value="Proton glutamate symport protein"/>
    <property type="match status" value="1"/>
</dbReference>
<dbReference type="STRING" id="458.Lrub_1091"/>
<dbReference type="PATRIC" id="fig|458.5.peg.1129"/>
<dbReference type="InterPro" id="IPR018107">
    <property type="entry name" value="Na-dicarboxylate_symporter_CS"/>
</dbReference>
<feature type="transmembrane region" description="Helical" evidence="8">
    <location>
        <begin position="219"/>
        <end position="240"/>
    </location>
</feature>
<dbReference type="AlphaFoldDB" id="A0A0W0XWH6"/>
<dbReference type="PROSITE" id="PS00714">
    <property type="entry name" value="NA_DICARBOXYL_SYMP_2"/>
    <property type="match status" value="1"/>
</dbReference>
<keyword evidence="5" id="KW-0769">Symport</keyword>
<dbReference type="OrthoDB" id="9766690at2"/>
<dbReference type="EMBL" id="LNYT01000007">
    <property type="protein sequence ID" value="KTD48740.1"/>
    <property type="molecule type" value="Genomic_DNA"/>
</dbReference>
<accession>A0A0W0XWH6</accession>
<feature type="transmembrane region" description="Helical" evidence="8">
    <location>
        <begin position="74"/>
        <end position="93"/>
    </location>
</feature>
<sequence length="428" mass="45427">MNYIKPLYVQVLLGILLGILLGFCLPEAASSLKPLSDAFIKLIKMLIAPIIFLSLVSGIAAMNNLETVGKVGGAALVYFIVTTAFALVVGLLVGDLVQPGAGLNIDPATLDIKTAQPYLGKATTAATPSDFLLNIIPQTFISAFVDGEILQVLLVAMLFAIGLIMVGKEGNIVLDGVQVLARIFFKIIHLVMHLAPIAAFAAMAFTIGKYGLKPLLNMMGLLLCFYVTCLVFVVGVLGLILKLYCRMSVFKLLAYIKTELLIVLGTSSSETVLPNLLEKLEKLGCKKSTVGLVLPLGYSFNLDGTAIYLTLAALFIAQATNTDLSVWQQLSLLAVMIVSSKGAAGVAGSGFIVLASSLAAVGHVPVAGIVLILGIDRFMSDGRALTNVIGNSISTLIIAKWQGTLDEKRAREVLDNVTLQKNIQISME</sequence>
<feature type="transmembrane region" description="Helical" evidence="8">
    <location>
        <begin position="350"/>
        <end position="375"/>
    </location>
</feature>
<name>A0A0W0XWH6_9GAMM</name>
<dbReference type="GO" id="GO:0070778">
    <property type="term" value="P:L-aspartate transmembrane transport"/>
    <property type="evidence" value="ECO:0007669"/>
    <property type="project" value="TreeGrafter"/>
</dbReference>
<evidence type="ECO:0000256" key="3">
    <source>
        <dbReference type="ARBA" id="ARBA00022475"/>
    </source>
</evidence>
<keyword evidence="2" id="KW-0813">Transport</keyword>